<reference evidence="1" key="1">
    <citation type="submission" date="2020-09" db="EMBL/GenBank/DDBJ databases">
        <authorList>
            <person name="Kikuchi T."/>
        </authorList>
    </citation>
    <scope>NUCLEOTIDE SEQUENCE</scope>
    <source>
        <strain evidence="1">SH1</strain>
    </source>
</reference>
<dbReference type="Proteomes" id="UP000783686">
    <property type="component" value="Unassembled WGS sequence"/>
</dbReference>
<dbReference type="OrthoDB" id="5875338at2759"/>
<dbReference type="EMBL" id="CAJFDH010000006">
    <property type="protein sequence ID" value="CAD5228804.1"/>
    <property type="molecule type" value="Genomic_DNA"/>
</dbReference>
<sequence>MRIAPLPRQLTSDSCAQASSSDYSIADFSADAPPAPFLYNTAELNAPCNDWTSLSVICFGVCELTIRRLRSAAPSRSCGTVVD</sequence>
<accession>A0A811LM77</accession>
<name>A0A811LM77_9BILA</name>
<gene>
    <name evidence="1" type="ORF">BOKJ2_LOCUS12863</name>
</gene>
<evidence type="ECO:0000313" key="2">
    <source>
        <dbReference type="Proteomes" id="UP000614601"/>
    </source>
</evidence>
<evidence type="ECO:0000313" key="1">
    <source>
        <dbReference type="EMBL" id="CAD5228804.1"/>
    </source>
</evidence>
<proteinExistence type="predicted"/>
<protein>
    <submittedName>
        <fullName evidence="1">Uncharacterized protein</fullName>
    </submittedName>
</protein>
<organism evidence="1 2">
    <name type="scientific">Bursaphelenchus okinawaensis</name>
    <dbReference type="NCBI Taxonomy" id="465554"/>
    <lineage>
        <taxon>Eukaryota</taxon>
        <taxon>Metazoa</taxon>
        <taxon>Ecdysozoa</taxon>
        <taxon>Nematoda</taxon>
        <taxon>Chromadorea</taxon>
        <taxon>Rhabditida</taxon>
        <taxon>Tylenchina</taxon>
        <taxon>Tylenchomorpha</taxon>
        <taxon>Aphelenchoidea</taxon>
        <taxon>Aphelenchoididae</taxon>
        <taxon>Bursaphelenchus</taxon>
    </lineage>
</organism>
<dbReference type="EMBL" id="CAJFCW020000006">
    <property type="protein sequence ID" value="CAG9125043.1"/>
    <property type="molecule type" value="Genomic_DNA"/>
</dbReference>
<dbReference type="Proteomes" id="UP000614601">
    <property type="component" value="Unassembled WGS sequence"/>
</dbReference>
<keyword evidence="2" id="KW-1185">Reference proteome</keyword>
<dbReference type="AlphaFoldDB" id="A0A811LM77"/>
<comment type="caution">
    <text evidence="1">The sequence shown here is derived from an EMBL/GenBank/DDBJ whole genome shotgun (WGS) entry which is preliminary data.</text>
</comment>